<dbReference type="RefSeq" id="WP_204119711.1">
    <property type="nucleotide sequence ID" value="NZ_BOLV01000023.1"/>
</dbReference>
<dbReference type="InterPro" id="IPR010982">
    <property type="entry name" value="Lambda_DNA-bd_dom_sf"/>
</dbReference>
<dbReference type="Proteomes" id="UP001597199">
    <property type="component" value="Unassembled WGS sequence"/>
</dbReference>
<sequence>MTNNHEVAALGQFFHDIRTGRGVTLKEAAGDWSAASLSRFERGQQDLSADKAIALMARLGIENEDFYYLYQAKQRYFPLTILNYALSYHTALGSQWRKSYLAAHPQHNALTDYARVLFDAMAHWPEPTYHFTAAQNQILADRLAAMRYNPAMVTDVLKLIVGPASHELLELLRQRVEAIDERWVMRDMYLMIIWLGALMDHDLALADDLQQQLTPTFARPEASVLVTQFYSNWYFGVAAARWVHQPTATNAAAVKAIIDDLLVMNNQDDAYWFRNMFARMQHAQVQHQPLIDHPQAMLVSHTLPELIKNQRQYMGVSVEDVAVALSPTTLRRFEAGETQLGFATLTALMGELGMFPSQAFAFIRHAPGQASGVRTLWATYTNLQDQPAQAQQTYHTFMTQLAKPKQILAMQQFILQSAAPGLAEPAQMRATAQTILQALLSAKAWYRMELLAVHAVMSWLPVDQVQALINHGKRLYEKNPPMNGYISYFFDALGKVLVQVVKNEDKPTRQNFVQGQRWLLQVAKETPGAWLAAGSWLVADAVTAPAAEKDAAVQQYLQRSARVGHVEAIAALKREWDGVVPENIFEAK</sequence>
<evidence type="ECO:0000313" key="3">
    <source>
        <dbReference type="Proteomes" id="UP001597199"/>
    </source>
</evidence>
<dbReference type="SMART" id="SM00530">
    <property type="entry name" value="HTH_XRE"/>
    <property type="match status" value="2"/>
</dbReference>
<dbReference type="InterPro" id="IPR053163">
    <property type="entry name" value="HTH-type_regulator_Rgg"/>
</dbReference>
<evidence type="ECO:0000259" key="1">
    <source>
        <dbReference type="PROSITE" id="PS50943"/>
    </source>
</evidence>
<dbReference type="EMBL" id="JBHTOA010000047">
    <property type="protein sequence ID" value="MFD1400050.1"/>
    <property type="molecule type" value="Genomic_DNA"/>
</dbReference>
<name>A0ABW4BJU9_9LACO</name>
<evidence type="ECO:0000313" key="2">
    <source>
        <dbReference type="EMBL" id="MFD1400050.1"/>
    </source>
</evidence>
<feature type="domain" description="HTH cro/C1-type" evidence="1">
    <location>
        <begin position="17"/>
        <end position="66"/>
    </location>
</feature>
<proteinExistence type="predicted"/>
<protein>
    <submittedName>
        <fullName evidence="2">Helix-turn-helix domain-containing protein</fullName>
    </submittedName>
</protein>
<dbReference type="SUPFAM" id="SSF47413">
    <property type="entry name" value="lambda repressor-like DNA-binding domains"/>
    <property type="match status" value="2"/>
</dbReference>
<dbReference type="InterPro" id="IPR001387">
    <property type="entry name" value="Cro/C1-type_HTH"/>
</dbReference>
<organism evidence="2 3">
    <name type="scientific">Lacticaseibacillus suilingensis</name>
    <dbReference type="NCBI Taxonomy" id="2799577"/>
    <lineage>
        <taxon>Bacteria</taxon>
        <taxon>Bacillati</taxon>
        <taxon>Bacillota</taxon>
        <taxon>Bacilli</taxon>
        <taxon>Lactobacillales</taxon>
        <taxon>Lactobacillaceae</taxon>
        <taxon>Lacticaseibacillus</taxon>
    </lineage>
</organism>
<comment type="caution">
    <text evidence="2">The sequence shown here is derived from an EMBL/GenBank/DDBJ whole genome shotgun (WGS) entry which is preliminary data.</text>
</comment>
<reference evidence="3" key="1">
    <citation type="journal article" date="2019" name="Int. J. Syst. Evol. Microbiol.">
        <title>The Global Catalogue of Microorganisms (GCM) 10K type strain sequencing project: providing services to taxonomists for standard genome sequencing and annotation.</title>
        <authorList>
            <consortium name="The Broad Institute Genomics Platform"/>
            <consortium name="The Broad Institute Genome Sequencing Center for Infectious Disease"/>
            <person name="Wu L."/>
            <person name="Ma J."/>
        </authorList>
    </citation>
    <scope>NUCLEOTIDE SEQUENCE [LARGE SCALE GENOMIC DNA]</scope>
    <source>
        <strain evidence="3">CCM 9110</strain>
    </source>
</reference>
<keyword evidence="3" id="KW-1185">Reference proteome</keyword>
<accession>A0ABW4BJU9</accession>
<dbReference type="PANTHER" id="PTHR37038">
    <property type="entry name" value="TRANSCRIPTIONAL REGULATOR-RELATED"/>
    <property type="match status" value="1"/>
</dbReference>
<dbReference type="PANTHER" id="PTHR37038:SF12">
    <property type="entry name" value="TRANSCRIPTIONAL REGULATOR"/>
    <property type="match status" value="1"/>
</dbReference>
<dbReference type="CDD" id="cd00093">
    <property type="entry name" value="HTH_XRE"/>
    <property type="match status" value="1"/>
</dbReference>
<dbReference type="PROSITE" id="PS50943">
    <property type="entry name" value="HTH_CROC1"/>
    <property type="match status" value="1"/>
</dbReference>
<gene>
    <name evidence="2" type="ORF">ACFQ41_12095</name>
</gene>